<dbReference type="KEGG" id="aram:KAR29_11575"/>
<name>A0A9Q7EWV6_9BACT</name>
<dbReference type="EMBL" id="CP072943">
    <property type="protein sequence ID" value="QTX31945.1"/>
    <property type="molecule type" value="Genomic_DNA"/>
</dbReference>
<evidence type="ECO:0008006" key="4">
    <source>
        <dbReference type="Google" id="ProtNLM"/>
    </source>
</evidence>
<gene>
    <name evidence="2" type="ORF">KAR29_11575</name>
</gene>
<evidence type="ECO:0000313" key="3">
    <source>
        <dbReference type="Proteomes" id="UP000671879"/>
    </source>
</evidence>
<dbReference type="Gene3D" id="3.30.70.2200">
    <property type="match status" value="1"/>
</dbReference>
<keyword evidence="3" id="KW-1185">Reference proteome</keyword>
<dbReference type="RefSeq" id="WP_274373144.1">
    <property type="nucleotide sequence ID" value="NZ_CP072943.1"/>
</dbReference>
<evidence type="ECO:0000256" key="1">
    <source>
        <dbReference type="SAM" id="MobiDB-lite"/>
    </source>
</evidence>
<dbReference type="Proteomes" id="UP000671879">
    <property type="component" value="Chromosome"/>
</dbReference>
<proteinExistence type="predicted"/>
<feature type="compositionally biased region" description="Basic and acidic residues" evidence="1">
    <location>
        <begin position="233"/>
        <end position="244"/>
    </location>
</feature>
<reference evidence="3" key="1">
    <citation type="submission" date="2021-04" db="EMBL/GenBank/DDBJ databases">
        <title>A novel Synergistetes isolate from a pyrite-forming mixed culture.</title>
        <authorList>
            <person name="Bunk B."/>
            <person name="Sproer C."/>
            <person name="Spring S."/>
            <person name="Pester M."/>
        </authorList>
    </citation>
    <scope>NUCLEOTIDE SEQUENCE [LARGE SCALE GENOMIC DNA]</scope>
    <source>
        <strain evidence="3">J.5.4.2-T.3.5.2</strain>
    </source>
</reference>
<protein>
    <recommendedName>
        <fullName evidence="4">tRNA(Ile2) 2-agmatinylcytidine synthetase</fullName>
    </recommendedName>
</protein>
<organism evidence="2 3">
    <name type="scientific">Aminithiophilus ramosus</name>
    <dbReference type="NCBI Taxonomy" id="3029084"/>
    <lineage>
        <taxon>Bacteria</taxon>
        <taxon>Thermotogati</taxon>
        <taxon>Synergistota</taxon>
        <taxon>Synergistia</taxon>
        <taxon>Synergistales</taxon>
        <taxon>Aminithiophilaceae</taxon>
        <taxon>Aminithiophilus</taxon>
    </lineage>
</organism>
<feature type="region of interest" description="Disordered" evidence="1">
    <location>
        <begin position="233"/>
        <end position="258"/>
    </location>
</feature>
<dbReference type="AlphaFoldDB" id="A0A9Q7EWV6"/>
<evidence type="ECO:0000313" key="2">
    <source>
        <dbReference type="EMBL" id="QTX31945.1"/>
    </source>
</evidence>
<accession>A0A9Q7EWV6</accession>
<sequence>MRFFVGFDDTDTLDAGRGTGKIARWFEAALPGGCRCFGVVRHQLLVHPSIPYTSHNSSACVVVEAPGASLRDALVEAASAHLAAHFIEGSDPGLCVAAESDVSLPALVEHGLACTRRVVTKAEAFSVAGESHLSGHGGTDEGLIGAAAAVGLTAWGWSGRFIAWGSLRDLGTETTVSVLRGEGVHVVSLDRDGGVPDLDDRVLTGGWIRPRLWAGRPVLPLVPLEKGAWQVLDSKERKDPDRQAKTGGTSIGPARRRL</sequence>